<comment type="caution">
    <text evidence="1">The sequence shown here is derived from an EMBL/GenBank/DDBJ whole genome shotgun (WGS) entry which is preliminary data.</text>
</comment>
<dbReference type="InterPro" id="IPR006740">
    <property type="entry name" value="DUF604"/>
</dbReference>
<dbReference type="EMBL" id="JBBPBN010000028">
    <property type="protein sequence ID" value="KAK9006773.1"/>
    <property type="molecule type" value="Genomic_DNA"/>
</dbReference>
<reference evidence="1 2" key="1">
    <citation type="journal article" date="2024" name="G3 (Bethesda)">
        <title>Genome assembly of Hibiscus sabdariffa L. provides insights into metabolisms of medicinal natural products.</title>
        <authorList>
            <person name="Kim T."/>
        </authorList>
    </citation>
    <scope>NUCLEOTIDE SEQUENCE [LARGE SCALE GENOMIC DNA]</scope>
    <source>
        <strain evidence="1">TK-2024</strain>
        <tissue evidence="1">Old leaves</tissue>
    </source>
</reference>
<sequence length="90" mass="10346">MDPSRALQQSFCYGLKRNWSISVSWGYTVQLYPYIVTAKKLETAFSTFQSWKSWQNGPFTFNTRPVEEDPLLISWIMRRGSMGIGSGPDT</sequence>
<protein>
    <submittedName>
        <fullName evidence="1">Uncharacterized protein</fullName>
    </submittedName>
</protein>
<proteinExistence type="predicted"/>
<organism evidence="1 2">
    <name type="scientific">Hibiscus sabdariffa</name>
    <name type="common">roselle</name>
    <dbReference type="NCBI Taxonomy" id="183260"/>
    <lineage>
        <taxon>Eukaryota</taxon>
        <taxon>Viridiplantae</taxon>
        <taxon>Streptophyta</taxon>
        <taxon>Embryophyta</taxon>
        <taxon>Tracheophyta</taxon>
        <taxon>Spermatophyta</taxon>
        <taxon>Magnoliopsida</taxon>
        <taxon>eudicotyledons</taxon>
        <taxon>Gunneridae</taxon>
        <taxon>Pentapetalae</taxon>
        <taxon>rosids</taxon>
        <taxon>malvids</taxon>
        <taxon>Malvales</taxon>
        <taxon>Malvaceae</taxon>
        <taxon>Malvoideae</taxon>
        <taxon>Hibiscus</taxon>
    </lineage>
</organism>
<evidence type="ECO:0000313" key="2">
    <source>
        <dbReference type="Proteomes" id="UP001396334"/>
    </source>
</evidence>
<name>A0ABR2R1N2_9ROSI</name>
<accession>A0ABR2R1N2</accession>
<keyword evidence="2" id="KW-1185">Reference proteome</keyword>
<dbReference type="PANTHER" id="PTHR10811">
    <property type="entry name" value="FRINGE-RELATED"/>
    <property type="match status" value="1"/>
</dbReference>
<dbReference type="Proteomes" id="UP001396334">
    <property type="component" value="Unassembled WGS sequence"/>
</dbReference>
<dbReference type="Pfam" id="PF04646">
    <property type="entry name" value="DUF604"/>
    <property type="match status" value="1"/>
</dbReference>
<gene>
    <name evidence="1" type="ORF">V6N11_019107</name>
</gene>
<evidence type="ECO:0000313" key="1">
    <source>
        <dbReference type="EMBL" id="KAK9006773.1"/>
    </source>
</evidence>